<dbReference type="InterPro" id="IPR036249">
    <property type="entry name" value="Thioredoxin-like_sf"/>
</dbReference>
<keyword evidence="2" id="KW-0049">Antioxidant</keyword>
<reference evidence="7" key="2">
    <citation type="submission" date="2020-08" db="EMBL/GenBank/DDBJ databases">
        <title>Draft Genome Sequence of Cumin Blight Pathogen Alternaria burnsii.</title>
        <authorList>
            <person name="Feng Z."/>
        </authorList>
    </citation>
    <scope>NUCLEOTIDE SEQUENCE</scope>
    <source>
        <strain evidence="7">CBS107.38</strain>
    </source>
</reference>
<dbReference type="AlphaFoldDB" id="A0A8H7EEP4"/>
<dbReference type="Pfam" id="PF00578">
    <property type="entry name" value="AhpC-TSA"/>
    <property type="match status" value="1"/>
</dbReference>
<keyword evidence="8" id="KW-1185">Reference proteome</keyword>
<evidence type="ECO:0000256" key="2">
    <source>
        <dbReference type="ARBA" id="ARBA00022862"/>
    </source>
</evidence>
<organism evidence="7 8">
    <name type="scientific">Alternaria burnsii</name>
    <dbReference type="NCBI Taxonomy" id="1187904"/>
    <lineage>
        <taxon>Eukaryota</taxon>
        <taxon>Fungi</taxon>
        <taxon>Dikarya</taxon>
        <taxon>Ascomycota</taxon>
        <taxon>Pezizomycotina</taxon>
        <taxon>Dothideomycetes</taxon>
        <taxon>Pleosporomycetidae</taxon>
        <taxon>Pleosporales</taxon>
        <taxon>Pleosporineae</taxon>
        <taxon>Pleosporaceae</taxon>
        <taxon>Alternaria</taxon>
        <taxon>Alternaria sect. Alternaria</taxon>
    </lineage>
</organism>
<evidence type="ECO:0000256" key="1">
    <source>
        <dbReference type="ARBA" id="ARBA00022559"/>
    </source>
</evidence>
<evidence type="ECO:0000256" key="5">
    <source>
        <dbReference type="ARBA" id="ARBA00025719"/>
    </source>
</evidence>
<keyword evidence="3" id="KW-0560">Oxidoreductase</keyword>
<keyword evidence="4" id="KW-0676">Redox-active center</keyword>
<evidence type="ECO:0000256" key="3">
    <source>
        <dbReference type="ARBA" id="ARBA00023002"/>
    </source>
</evidence>
<dbReference type="FunFam" id="3.30.1020.10:FF:000001">
    <property type="entry name" value="1-Cys peroxiredoxin"/>
    <property type="match status" value="1"/>
</dbReference>
<dbReference type="InterPro" id="IPR019479">
    <property type="entry name" value="Peroxiredoxin_C"/>
</dbReference>
<dbReference type="InterPro" id="IPR000866">
    <property type="entry name" value="AhpC/TSA"/>
</dbReference>
<dbReference type="PANTHER" id="PTHR43503:SF9">
    <property type="entry name" value="PEROXIREDOXIN PRX1, MITOCHONDRIAL"/>
    <property type="match status" value="1"/>
</dbReference>
<dbReference type="GO" id="GO:0045454">
    <property type="term" value="P:cell redox homeostasis"/>
    <property type="evidence" value="ECO:0007669"/>
    <property type="project" value="TreeGrafter"/>
</dbReference>
<dbReference type="PANTHER" id="PTHR43503">
    <property type="entry name" value="MCG48959-RELATED"/>
    <property type="match status" value="1"/>
</dbReference>
<dbReference type="InterPro" id="IPR045020">
    <property type="entry name" value="PRX_1cys"/>
</dbReference>
<reference evidence="7" key="1">
    <citation type="submission" date="2020-01" db="EMBL/GenBank/DDBJ databases">
        <authorList>
            <person name="Feng Z.H.Z."/>
        </authorList>
    </citation>
    <scope>NUCLEOTIDE SEQUENCE</scope>
    <source>
        <strain evidence="7">CBS107.38</strain>
    </source>
</reference>
<dbReference type="EMBL" id="JAAABM010000014">
    <property type="protein sequence ID" value="KAF7673134.1"/>
    <property type="molecule type" value="Genomic_DNA"/>
</dbReference>
<comment type="similarity">
    <text evidence="5">Belongs to the peroxiredoxin family. Prx6 subfamily.</text>
</comment>
<protein>
    <recommendedName>
        <fullName evidence="6">Thioredoxin domain-containing protein</fullName>
    </recommendedName>
</protein>
<dbReference type="GO" id="GO:0034599">
    <property type="term" value="P:cellular response to oxidative stress"/>
    <property type="evidence" value="ECO:0007669"/>
    <property type="project" value="TreeGrafter"/>
</dbReference>
<name>A0A8H7EEP4_9PLEO</name>
<gene>
    <name evidence="7" type="ORF">GT037_009085</name>
</gene>
<dbReference type="GO" id="GO:0005739">
    <property type="term" value="C:mitochondrion"/>
    <property type="evidence" value="ECO:0007669"/>
    <property type="project" value="TreeGrafter"/>
</dbReference>
<evidence type="ECO:0000259" key="6">
    <source>
        <dbReference type="PROSITE" id="PS51352"/>
    </source>
</evidence>
<sequence length="649" mass="72830">MTEFPIHVELNSRYNAFDTSGKLPFSVVFGLCRLQKSDTDSRPILVETAGSVFDVPYALMHGLLILYEERPGESTKWVEVDISSMGEVDEGNSGCISVPSPIHRKKNWRDDLTVYLCAIDPQGVLALVLKPRKRYRIKLASRDLGVKKWVYSDRERFSDSDGDSEEAKLVNSYSHGHAAFNVVDDLTFPPQLEVRIRLVKSMSLEVTVVNTGSETATVQPRGHQNFLVPWGPSAPEPDTLDERPRIIDQSKQRHSPVSSLFVVNAATDEIVRGHHDTSICHLRDSKADLRPTIDELSILKPETPVVNVVDISSKIKGLEDGRYKIRMHPKGCRWWRDVLRKEEGEGEKVSMRLWKNWTVPIMLDSEDELEITIKDGKVDGSAHLIAPTNFTMASFFPRAASRALRSSARPALRVQRPAAPLFRRGFALPAEQPRLRLGSIAPNFQAKTTHGDMDFHKFLDNKWTILFSHPADFTPVCTTELGAFAKLKNEFDARGVQMIGLSANDLSSHDQWIDDINETSNTTVQFPIIADADRHVAFLYDMISQDDLDALQKNGGIAFTIRSVFIIDPAKKIRLTMSYPASTGRNTAEVLRVIDSLQTGDKKGIATPIDWQKGQDVIVPPSVSTEDARKKFGDVREVKKYLRFTNVGK</sequence>
<dbReference type="SUPFAM" id="SSF52833">
    <property type="entry name" value="Thioredoxin-like"/>
    <property type="match status" value="1"/>
</dbReference>
<dbReference type="RefSeq" id="XP_038783477.1">
    <property type="nucleotide sequence ID" value="XM_038934132.1"/>
</dbReference>
<dbReference type="GeneID" id="62207310"/>
<dbReference type="Proteomes" id="UP000596902">
    <property type="component" value="Unassembled WGS sequence"/>
</dbReference>
<dbReference type="GO" id="GO:0005829">
    <property type="term" value="C:cytosol"/>
    <property type="evidence" value="ECO:0007669"/>
    <property type="project" value="TreeGrafter"/>
</dbReference>
<dbReference type="PROSITE" id="PS51352">
    <property type="entry name" value="THIOREDOXIN_2"/>
    <property type="match status" value="1"/>
</dbReference>
<dbReference type="Pfam" id="PF10417">
    <property type="entry name" value="1-cysPrx_C"/>
    <property type="match status" value="1"/>
</dbReference>
<dbReference type="Gene3D" id="3.40.30.10">
    <property type="entry name" value="Glutaredoxin"/>
    <property type="match status" value="1"/>
</dbReference>
<dbReference type="GO" id="GO:0008379">
    <property type="term" value="F:thioredoxin peroxidase activity"/>
    <property type="evidence" value="ECO:0007669"/>
    <property type="project" value="TreeGrafter"/>
</dbReference>
<feature type="domain" description="Thioredoxin" evidence="6">
    <location>
        <begin position="435"/>
        <end position="599"/>
    </location>
</feature>
<keyword evidence="1" id="KW-0575">Peroxidase</keyword>
<evidence type="ECO:0000256" key="4">
    <source>
        <dbReference type="ARBA" id="ARBA00023284"/>
    </source>
</evidence>
<accession>A0A8H7EEP4</accession>
<dbReference type="CDD" id="cd03016">
    <property type="entry name" value="PRX_1cys"/>
    <property type="match status" value="1"/>
</dbReference>
<comment type="caution">
    <text evidence="7">The sequence shown here is derived from an EMBL/GenBank/DDBJ whole genome shotgun (WGS) entry which is preliminary data.</text>
</comment>
<evidence type="ECO:0000313" key="8">
    <source>
        <dbReference type="Proteomes" id="UP000596902"/>
    </source>
</evidence>
<evidence type="ECO:0000313" key="7">
    <source>
        <dbReference type="EMBL" id="KAF7673134.1"/>
    </source>
</evidence>
<dbReference type="FunFam" id="3.40.30.10:FF:000011">
    <property type="entry name" value="Peroxiredoxin PRX1"/>
    <property type="match status" value="1"/>
</dbReference>
<dbReference type="InterPro" id="IPR013766">
    <property type="entry name" value="Thioredoxin_domain"/>
</dbReference>
<proteinExistence type="inferred from homology"/>
<dbReference type="Gene3D" id="3.30.1020.10">
    <property type="entry name" value="Antioxidant, Horf6, Chain A, domain2"/>
    <property type="match status" value="1"/>
</dbReference>